<dbReference type="Proteomes" id="UP000652219">
    <property type="component" value="Unassembled WGS sequence"/>
</dbReference>
<proteinExistence type="predicted"/>
<organism evidence="2 3">
    <name type="scientific">Colletotrichum sojae</name>
    <dbReference type="NCBI Taxonomy" id="2175907"/>
    <lineage>
        <taxon>Eukaryota</taxon>
        <taxon>Fungi</taxon>
        <taxon>Dikarya</taxon>
        <taxon>Ascomycota</taxon>
        <taxon>Pezizomycotina</taxon>
        <taxon>Sordariomycetes</taxon>
        <taxon>Hypocreomycetidae</taxon>
        <taxon>Glomerellales</taxon>
        <taxon>Glomerellaceae</taxon>
        <taxon>Colletotrichum</taxon>
        <taxon>Colletotrichum orchidearum species complex</taxon>
    </lineage>
</organism>
<dbReference type="EMBL" id="WIGN01000458">
    <property type="protein sequence ID" value="KAF6792336.1"/>
    <property type="molecule type" value="Genomic_DNA"/>
</dbReference>
<sequence length="241" mass="26126">MARHRADPEPPPPYLDYTPWQSRPPVGLIELCQKAKTLPVFAQSTQPGVDSVHPLGNGQALPGFLLRPAASFACCGLQGGNANAGMPPPKVHPQKFSVGQLTMESPSSRSQHSTRPRVVVVVVVDPLYGSVLPIFNLEFLQLIGYRLQLGPFQQAHGGWDFGVRPLASVKIVKSRMCQRQCQSSVSAAAKPGTALPVRLPKERHDSTTGRKKQTAAHEDEALATTTTLRRTGRLMASRPIC</sequence>
<evidence type="ECO:0000256" key="1">
    <source>
        <dbReference type="SAM" id="MobiDB-lite"/>
    </source>
</evidence>
<name>A0A8H6IQG2_9PEZI</name>
<reference evidence="2 3" key="1">
    <citation type="journal article" date="2020" name="Phytopathology">
        <title>Genome Sequence Resources of Colletotrichum truncatum, C. plurivorum, C. musicola, and C. sojae: Four Species Pathogenic to Soybean (Glycine max).</title>
        <authorList>
            <person name="Rogerio F."/>
            <person name="Boufleur T.R."/>
            <person name="Ciampi-Guillardi M."/>
            <person name="Sukno S.A."/>
            <person name="Thon M.R."/>
            <person name="Massola Junior N.S."/>
            <person name="Baroncelli R."/>
        </authorList>
    </citation>
    <scope>NUCLEOTIDE SEQUENCE [LARGE SCALE GENOMIC DNA]</scope>
    <source>
        <strain evidence="2 3">LFN0009</strain>
    </source>
</reference>
<accession>A0A8H6IQG2</accession>
<keyword evidence="3" id="KW-1185">Reference proteome</keyword>
<evidence type="ECO:0000313" key="2">
    <source>
        <dbReference type="EMBL" id="KAF6792336.1"/>
    </source>
</evidence>
<protein>
    <submittedName>
        <fullName evidence="2">Uncharacterized protein</fullName>
    </submittedName>
</protein>
<dbReference type="AlphaFoldDB" id="A0A8H6IQG2"/>
<feature type="region of interest" description="Disordered" evidence="1">
    <location>
        <begin position="192"/>
        <end position="229"/>
    </location>
</feature>
<gene>
    <name evidence="2" type="ORF">CSOJ01_14185</name>
</gene>
<comment type="caution">
    <text evidence="2">The sequence shown here is derived from an EMBL/GenBank/DDBJ whole genome shotgun (WGS) entry which is preliminary data.</text>
</comment>
<evidence type="ECO:0000313" key="3">
    <source>
        <dbReference type="Proteomes" id="UP000652219"/>
    </source>
</evidence>
<feature type="compositionally biased region" description="Basic and acidic residues" evidence="1">
    <location>
        <begin position="199"/>
        <end position="208"/>
    </location>
</feature>